<dbReference type="PROSITE" id="PS01227">
    <property type="entry name" value="UPF0012"/>
    <property type="match status" value="1"/>
</dbReference>
<dbReference type="InterPro" id="IPR001110">
    <property type="entry name" value="UPF0012_CS"/>
</dbReference>
<proteinExistence type="inferred from homology"/>
<dbReference type="PANTHER" id="PTHR23088">
    <property type="entry name" value="NITRILASE-RELATED"/>
    <property type="match status" value="1"/>
</dbReference>
<dbReference type="InterPro" id="IPR003010">
    <property type="entry name" value="C-N_Hydrolase"/>
</dbReference>
<accession>A0ABS2T474</accession>
<dbReference type="PANTHER" id="PTHR23088:SF27">
    <property type="entry name" value="DEAMINATED GLUTATHIONE AMIDASE"/>
    <property type="match status" value="1"/>
</dbReference>
<dbReference type="InterPro" id="IPR036526">
    <property type="entry name" value="C-N_Hydrolase_sf"/>
</dbReference>
<evidence type="ECO:0000259" key="2">
    <source>
        <dbReference type="PROSITE" id="PS50263"/>
    </source>
</evidence>
<evidence type="ECO:0000313" key="4">
    <source>
        <dbReference type="Proteomes" id="UP001179280"/>
    </source>
</evidence>
<organism evidence="3 4">
    <name type="scientific">Shouchella xiaoxiensis</name>
    <dbReference type="NCBI Taxonomy" id="766895"/>
    <lineage>
        <taxon>Bacteria</taxon>
        <taxon>Bacillati</taxon>
        <taxon>Bacillota</taxon>
        <taxon>Bacilli</taxon>
        <taxon>Bacillales</taxon>
        <taxon>Bacillaceae</taxon>
        <taxon>Shouchella</taxon>
    </lineage>
</organism>
<evidence type="ECO:0000256" key="1">
    <source>
        <dbReference type="ARBA" id="ARBA00010613"/>
    </source>
</evidence>
<keyword evidence="4" id="KW-1185">Reference proteome</keyword>
<comment type="caution">
    <text evidence="3">The sequence shown here is derived from an EMBL/GenBank/DDBJ whole genome shotgun (WGS) entry which is preliminary data.</text>
</comment>
<dbReference type="Proteomes" id="UP001179280">
    <property type="component" value="Unassembled WGS sequence"/>
</dbReference>
<protein>
    <submittedName>
        <fullName evidence="3">Amidohydrolase</fullName>
    </submittedName>
</protein>
<sequence>MNIAIYQMEIIAGNPNLNREKVEKWINQVCADQKDKPQLIVLPELWTTGYQLESLTTLAEERGEQTISFLSKLAIKHKLHMIAGSIATKKEGRIYNTAIVIRADGECIYSYNKMHLVPMLNEPTYLDEGMKAPAVFELDGIKMGVVICYDLRFPEIIRNLMLQGAEVLFIPAEWPRARTTHWEILQQARAIENQFFVLSANGVGFYKETEYAGRSLVVNPWGDIIASGSIEKEETILTKIDFSEVEQVRRQVPIQSSRRPHLYS</sequence>
<gene>
    <name evidence="3" type="ORF">JOC54_004558</name>
</gene>
<comment type="similarity">
    <text evidence="1">Belongs to the carbon-nitrogen hydrolase superfamily. NIT1/NIT2 family.</text>
</comment>
<name>A0ABS2T474_9BACI</name>
<evidence type="ECO:0000313" key="3">
    <source>
        <dbReference type="EMBL" id="MBM7841257.1"/>
    </source>
</evidence>
<dbReference type="RefSeq" id="WP_035422001.1">
    <property type="nucleotide sequence ID" value="NZ_JAFBCV010000026.1"/>
</dbReference>
<dbReference type="EMBL" id="JAFBCV010000026">
    <property type="protein sequence ID" value="MBM7841257.1"/>
    <property type="molecule type" value="Genomic_DNA"/>
</dbReference>
<reference evidence="3" key="1">
    <citation type="submission" date="2021-01" db="EMBL/GenBank/DDBJ databases">
        <title>Genomic Encyclopedia of Type Strains, Phase IV (KMG-IV): sequencing the most valuable type-strain genomes for metagenomic binning, comparative biology and taxonomic classification.</title>
        <authorList>
            <person name="Goeker M."/>
        </authorList>
    </citation>
    <scope>NUCLEOTIDE SEQUENCE</scope>
    <source>
        <strain evidence="3">DSM 21943</strain>
    </source>
</reference>
<dbReference type="CDD" id="cd07583">
    <property type="entry name" value="nitrilase_5"/>
    <property type="match status" value="1"/>
</dbReference>
<dbReference type="Gene3D" id="3.60.110.10">
    <property type="entry name" value="Carbon-nitrogen hydrolase"/>
    <property type="match status" value="1"/>
</dbReference>
<dbReference type="Pfam" id="PF00795">
    <property type="entry name" value="CN_hydrolase"/>
    <property type="match status" value="1"/>
</dbReference>
<feature type="domain" description="CN hydrolase" evidence="2">
    <location>
        <begin position="1"/>
        <end position="242"/>
    </location>
</feature>
<dbReference type="SUPFAM" id="SSF56317">
    <property type="entry name" value="Carbon-nitrogen hydrolase"/>
    <property type="match status" value="1"/>
</dbReference>
<dbReference type="PROSITE" id="PS50263">
    <property type="entry name" value="CN_HYDROLASE"/>
    <property type="match status" value="1"/>
</dbReference>